<dbReference type="GO" id="GO:0004497">
    <property type="term" value="F:monooxygenase activity"/>
    <property type="evidence" value="ECO:0007669"/>
    <property type="project" value="UniProtKB-KW"/>
</dbReference>
<keyword evidence="2" id="KW-0560">Oxidoreductase</keyword>
<dbReference type="PANTHER" id="PTHR33336">
    <property type="entry name" value="QUINOL MONOOXYGENASE YGIN-RELATED"/>
    <property type="match status" value="1"/>
</dbReference>
<evidence type="ECO:0000259" key="1">
    <source>
        <dbReference type="PROSITE" id="PS51725"/>
    </source>
</evidence>
<keyword evidence="2" id="KW-0503">Monooxygenase</keyword>
<proteinExistence type="predicted"/>
<feature type="domain" description="ABM" evidence="1">
    <location>
        <begin position="3"/>
        <end position="91"/>
    </location>
</feature>
<gene>
    <name evidence="2" type="ORF">ACFPER_08870</name>
</gene>
<evidence type="ECO:0000313" key="3">
    <source>
        <dbReference type="Proteomes" id="UP001595960"/>
    </source>
</evidence>
<dbReference type="PROSITE" id="PS51725">
    <property type="entry name" value="ABM"/>
    <property type="match status" value="1"/>
</dbReference>
<comment type="caution">
    <text evidence="2">The sequence shown here is derived from an EMBL/GenBank/DDBJ whole genome shotgun (WGS) entry which is preliminary data.</text>
</comment>
<keyword evidence="3" id="KW-1185">Reference proteome</keyword>
<evidence type="ECO:0000313" key="2">
    <source>
        <dbReference type="EMBL" id="MFC4828897.1"/>
    </source>
</evidence>
<dbReference type="Gene3D" id="3.30.70.100">
    <property type="match status" value="1"/>
</dbReference>
<name>A0ABV9R9R6_9MICO</name>
<dbReference type="InterPro" id="IPR011008">
    <property type="entry name" value="Dimeric_a/b-barrel"/>
</dbReference>
<accession>A0ABV9R9R6</accession>
<dbReference type="Proteomes" id="UP001595960">
    <property type="component" value="Unassembled WGS sequence"/>
</dbReference>
<dbReference type="PANTHER" id="PTHR33336:SF3">
    <property type="entry name" value="ABM DOMAIN-CONTAINING PROTEIN"/>
    <property type="match status" value="1"/>
</dbReference>
<dbReference type="RefSeq" id="WP_204392162.1">
    <property type="nucleotide sequence ID" value="NZ_JAFBBW010000001.1"/>
</dbReference>
<protein>
    <submittedName>
        <fullName evidence="2">Quinol monooxygenase</fullName>
        <ecNumber evidence="2">1.-.-.-</ecNumber>
    </submittedName>
</protein>
<dbReference type="EC" id="1.-.-.-" evidence="2"/>
<dbReference type="EMBL" id="JBHSJC010000001">
    <property type="protein sequence ID" value="MFC4828897.1"/>
    <property type="molecule type" value="Genomic_DNA"/>
</dbReference>
<dbReference type="SUPFAM" id="SSF54909">
    <property type="entry name" value="Dimeric alpha+beta barrel"/>
    <property type="match status" value="1"/>
</dbReference>
<sequence length="97" mass="10698">MTYVCTVRWVARDGEAATVRELLRELVAASRAEPGNLSYRAAESIDAPGTFRLFEAYVDEASFQAHAASEHFARLALHGAVPLLAHREREFGIAIEP</sequence>
<reference evidence="3" key="1">
    <citation type="journal article" date="2019" name="Int. J. Syst. Evol. Microbiol.">
        <title>The Global Catalogue of Microorganisms (GCM) 10K type strain sequencing project: providing services to taxonomists for standard genome sequencing and annotation.</title>
        <authorList>
            <consortium name="The Broad Institute Genomics Platform"/>
            <consortium name="The Broad Institute Genome Sequencing Center for Infectious Disease"/>
            <person name="Wu L."/>
            <person name="Ma J."/>
        </authorList>
    </citation>
    <scope>NUCLEOTIDE SEQUENCE [LARGE SCALE GENOMIC DNA]</scope>
    <source>
        <strain evidence="3">CGMCC 1.12192</strain>
    </source>
</reference>
<dbReference type="Pfam" id="PF03992">
    <property type="entry name" value="ABM"/>
    <property type="match status" value="1"/>
</dbReference>
<organism evidence="2 3">
    <name type="scientific">Agromyces aurantiacus</name>
    <dbReference type="NCBI Taxonomy" id="165814"/>
    <lineage>
        <taxon>Bacteria</taxon>
        <taxon>Bacillati</taxon>
        <taxon>Actinomycetota</taxon>
        <taxon>Actinomycetes</taxon>
        <taxon>Micrococcales</taxon>
        <taxon>Microbacteriaceae</taxon>
        <taxon>Agromyces</taxon>
    </lineage>
</organism>
<dbReference type="InterPro" id="IPR007138">
    <property type="entry name" value="ABM_dom"/>
</dbReference>
<dbReference type="InterPro" id="IPR050744">
    <property type="entry name" value="AI-2_Isomerase_LsrG"/>
</dbReference>